<reference evidence="2 3" key="1">
    <citation type="submission" date="2022-11" db="EMBL/GenBank/DDBJ databases">
        <title>Viruses from the air-sea interface of a natural surface slick.</title>
        <authorList>
            <person name="Rahlff J."/>
            <person name="Holmfeldt K."/>
        </authorList>
    </citation>
    <scope>NUCLEOTIDE SEQUENCE [LARGE SCALE GENOMIC DNA]</scope>
    <source>
        <strain evidence="2 3">SMS4</strain>
    </source>
</reference>
<evidence type="ECO:0000256" key="1">
    <source>
        <dbReference type="SAM" id="Phobius"/>
    </source>
</evidence>
<evidence type="ECO:0000313" key="3">
    <source>
        <dbReference type="Proteomes" id="UP001231109"/>
    </source>
</evidence>
<feature type="transmembrane region" description="Helical" evidence="1">
    <location>
        <begin position="12"/>
        <end position="30"/>
    </location>
</feature>
<proteinExistence type="predicted"/>
<evidence type="ECO:0000313" key="2">
    <source>
        <dbReference type="EMBL" id="MDP5134731.1"/>
    </source>
</evidence>
<name>A0ABT9HVL6_9GAMM</name>
<gene>
    <name evidence="2" type="ORF">ORJ04_02050</name>
</gene>
<keyword evidence="1" id="KW-1133">Transmembrane helix</keyword>
<accession>A0ABT9HVL6</accession>
<protein>
    <submittedName>
        <fullName evidence="2">Uncharacterized protein</fullName>
    </submittedName>
</protein>
<organism evidence="2 3">
    <name type="scientific">Rheinheimera baltica</name>
    <dbReference type="NCBI Taxonomy" id="67576"/>
    <lineage>
        <taxon>Bacteria</taxon>
        <taxon>Pseudomonadati</taxon>
        <taxon>Pseudomonadota</taxon>
        <taxon>Gammaproteobacteria</taxon>
        <taxon>Chromatiales</taxon>
        <taxon>Chromatiaceae</taxon>
        <taxon>Rheinheimera</taxon>
    </lineage>
</organism>
<dbReference type="RefSeq" id="WP_305973436.1">
    <property type="nucleotide sequence ID" value="NZ_JAPJDZ010000002.1"/>
</dbReference>
<feature type="transmembrane region" description="Helical" evidence="1">
    <location>
        <begin position="36"/>
        <end position="58"/>
    </location>
</feature>
<dbReference type="Proteomes" id="UP001231109">
    <property type="component" value="Unassembled WGS sequence"/>
</dbReference>
<keyword evidence="1" id="KW-0812">Transmembrane</keyword>
<comment type="caution">
    <text evidence="2">The sequence shown here is derived from an EMBL/GenBank/DDBJ whole genome shotgun (WGS) entry which is preliminary data.</text>
</comment>
<dbReference type="EMBL" id="JAPJDZ010000002">
    <property type="protein sequence ID" value="MDP5134731.1"/>
    <property type="molecule type" value="Genomic_DNA"/>
</dbReference>
<sequence length="118" mass="12531">MEKVFKATAIKAPVVTAVFVALIYILSLILGKEIPVWLLAIIALLTFLLSTATIYFNYKNSGTSTTISDTEVSNVETGGGSFTIGDKNTADSPVILQRTKINKVSTGGGEFVVGKKSD</sequence>
<keyword evidence="3" id="KW-1185">Reference proteome</keyword>
<keyword evidence="1" id="KW-0472">Membrane</keyword>